<evidence type="ECO:0000313" key="2">
    <source>
        <dbReference type="Proteomes" id="UP000827872"/>
    </source>
</evidence>
<reference evidence="1" key="1">
    <citation type="submission" date="2021-08" db="EMBL/GenBank/DDBJ databases">
        <title>The first chromosome-level gecko genome reveals the dynamic sex chromosomes of Neotropical dwarf geckos (Sphaerodactylidae: Sphaerodactylus).</title>
        <authorList>
            <person name="Pinto B.J."/>
            <person name="Keating S.E."/>
            <person name="Gamble T."/>
        </authorList>
    </citation>
    <scope>NUCLEOTIDE SEQUENCE</scope>
    <source>
        <strain evidence="1">TG3544</strain>
    </source>
</reference>
<name>A0ACB8FEP6_9SAUR</name>
<comment type="caution">
    <text evidence="1">The sequence shown here is derived from an EMBL/GenBank/DDBJ whole genome shotgun (WGS) entry which is preliminary data.</text>
</comment>
<gene>
    <name evidence="1" type="ORF">K3G42_023788</name>
</gene>
<evidence type="ECO:0000313" key="1">
    <source>
        <dbReference type="EMBL" id="KAH8003751.1"/>
    </source>
</evidence>
<sequence length="127" mass="14674">MHVMKGTSGYPTQDFWNYERTSDEELWIRARECRSPYLRWAAIPYSQRQGHSPHTCILQTTREAYSSQAGNQILAVASVPFRSSASVKEGQQYPERGCNMLCILQRHRYSARPTLLVDKMLLEHIPS</sequence>
<organism evidence="1 2">
    <name type="scientific">Sphaerodactylus townsendi</name>
    <dbReference type="NCBI Taxonomy" id="933632"/>
    <lineage>
        <taxon>Eukaryota</taxon>
        <taxon>Metazoa</taxon>
        <taxon>Chordata</taxon>
        <taxon>Craniata</taxon>
        <taxon>Vertebrata</taxon>
        <taxon>Euteleostomi</taxon>
        <taxon>Lepidosauria</taxon>
        <taxon>Squamata</taxon>
        <taxon>Bifurcata</taxon>
        <taxon>Gekkota</taxon>
        <taxon>Sphaerodactylidae</taxon>
        <taxon>Sphaerodactylus</taxon>
    </lineage>
</organism>
<dbReference type="EMBL" id="CM037622">
    <property type="protein sequence ID" value="KAH8003751.1"/>
    <property type="molecule type" value="Genomic_DNA"/>
</dbReference>
<proteinExistence type="predicted"/>
<keyword evidence="2" id="KW-1185">Reference proteome</keyword>
<protein>
    <submittedName>
        <fullName evidence="1">Uncharacterized protein</fullName>
    </submittedName>
</protein>
<dbReference type="Proteomes" id="UP000827872">
    <property type="component" value="Linkage Group LG09"/>
</dbReference>
<accession>A0ACB8FEP6</accession>